<dbReference type="PROSITE" id="PS00761">
    <property type="entry name" value="SPASE_I_3"/>
    <property type="match status" value="1"/>
</dbReference>
<dbReference type="AlphaFoldDB" id="A0A1H9VGC3"/>
<dbReference type="NCBIfam" id="TIGR02227">
    <property type="entry name" value="sigpep_I_bact"/>
    <property type="match status" value="1"/>
</dbReference>
<dbReference type="InterPro" id="IPR036286">
    <property type="entry name" value="LexA/Signal_pep-like_sf"/>
</dbReference>
<gene>
    <name evidence="9" type="ORF">SAMN04487840_1234</name>
</gene>
<dbReference type="InterPro" id="IPR019533">
    <property type="entry name" value="Peptidase_S26"/>
</dbReference>
<evidence type="ECO:0000313" key="9">
    <source>
        <dbReference type="EMBL" id="SES20601.1"/>
    </source>
</evidence>
<feature type="domain" description="Peptidase S26" evidence="8">
    <location>
        <begin position="43"/>
        <end position="195"/>
    </location>
</feature>
<comment type="similarity">
    <text evidence="3 7">Belongs to the peptidase S26 family.</text>
</comment>
<dbReference type="PANTHER" id="PTHR43390">
    <property type="entry name" value="SIGNAL PEPTIDASE I"/>
    <property type="match status" value="1"/>
</dbReference>
<keyword evidence="7" id="KW-0812">Transmembrane</keyword>
<dbReference type="PANTHER" id="PTHR43390:SF1">
    <property type="entry name" value="CHLOROPLAST PROCESSING PEPTIDASE"/>
    <property type="match status" value="1"/>
</dbReference>
<dbReference type="GO" id="GO:0006465">
    <property type="term" value="P:signal peptide processing"/>
    <property type="evidence" value="ECO:0007669"/>
    <property type="project" value="InterPro"/>
</dbReference>
<evidence type="ECO:0000256" key="1">
    <source>
        <dbReference type="ARBA" id="ARBA00000677"/>
    </source>
</evidence>
<name>A0A1H9VGC3_9STRE</name>
<organism evidence="9 10">
    <name type="scientific">Streptococcus gallolyticus</name>
    <dbReference type="NCBI Taxonomy" id="315405"/>
    <lineage>
        <taxon>Bacteria</taxon>
        <taxon>Bacillati</taxon>
        <taxon>Bacillota</taxon>
        <taxon>Bacilli</taxon>
        <taxon>Lactobacillales</taxon>
        <taxon>Streptococcaceae</taxon>
        <taxon>Streptococcus</taxon>
    </lineage>
</organism>
<dbReference type="PRINTS" id="PR00727">
    <property type="entry name" value="LEADERPTASE"/>
</dbReference>
<dbReference type="CDD" id="cd06530">
    <property type="entry name" value="S26_SPase_I"/>
    <property type="match status" value="1"/>
</dbReference>
<keyword evidence="7" id="KW-1133">Transmembrane helix</keyword>
<evidence type="ECO:0000259" key="8">
    <source>
        <dbReference type="Pfam" id="PF10502"/>
    </source>
</evidence>
<comment type="subcellular location">
    <subcellularLocation>
        <location evidence="2">Cell membrane</location>
        <topology evidence="2">Single-pass type II membrane protein</topology>
    </subcellularLocation>
    <subcellularLocation>
        <location evidence="7">Membrane</location>
        <topology evidence="7">Single-pass type II membrane protein</topology>
    </subcellularLocation>
</comment>
<accession>A0A1H9VGC3</accession>
<keyword evidence="7" id="KW-0472">Membrane</keyword>
<dbReference type="InterPro" id="IPR019758">
    <property type="entry name" value="Pept_S26A_signal_pept_1_CS"/>
</dbReference>
<evidence type="ECO:0000313" key="10">
    <source>
        <dbReference type="Proteomes" id="UP000182712"/>
    </source>
</evidence>
<proteinExistence type="inferred from homology"/>
<evidence type="ECO:0000256" key="2">
    <source>
        <dbReference type="ARBA" id="ARBA00004401"/>
    </source>
</evidence>
<evidence type="ECO:0000256" key="7">
    <source>
        <dbReference type="RuleBase" id="RU362042"/>
    </source>
</evidence>
<dbReference type="Proteomes" id="UP000182712">
    <property type="component" value="Unassembled WGS sequence"/>
</dbReference>
<reference evidence="9 10" key="1">
    <citation type="submission" date="2016-10" db="EMBL/GenBank/DDBJ databases">
        <authorList>
            <person name="de Groot N.N."/>
        </authorList>
    </citation>
    <scope>NUCLEOTIDE SEQUENCE [LARGE SCALE GENOMIC DNA]</scope>
    <source>
        <strain evidence="9 10">VTM2R47</strain>
    </source>
</reference>
<evidence type="ECO:0000256" key="3">
    <source>
        <dbReference type="ARBA" id="ARBA00009370"/>
    </source>
</evidence>
<dbReference type="Pfam" id="PF10502">
    <property type="entry name" value="Peptidase_S26"/>
    <property type="match status" value="1"/>
</dbReference>
<dbReference type="GO" id="GO:0009003">
    <property type="term" value="F:signal peptidase activity"/>
    <property type="evidence" value="ECO:0007669"/>
    <property type="project" value="UniProtKB-EC"/>
</dbReference>
<evidence type="ECO:0000256" key="4">
    <source>
        <dbReference type="ARBA" id="ARBA00013208"/>
    </source>
</evidence>
<dbReference type="GO" id="GO:0005886">
    <property type="term" value="C:plasma membrane"/>
    <property type="evidence" value="ECO:0007669"/>
    <property type="project" value="UniProtKB-SubCell"/>
</dbReference>
<feature type="active site" evidence="6">
    <location>
        <position position="107"/>
    </location>
</feature>
<dbReference type="Gene3D" id="2.10.109.10">
    <property type="entry name" value="Umud Fragment, subunit A"/>
    <property type="match status" value="1"/>
</dbReference>
<comment type="catalytic activity">
    <reaction evidence="1 7">
        <text>Cleavage of hydrophobic, N-terminal signal or leader sequences from secreted and periplasmic proteins.</text>
        <dbReference type="EC" id="3.4.21.89"/>
    </reaction>
</comment>
<feature type="transmembrane region" description="Helical" evidence="7">
    <location>
        <begin position="39"/>
        <end position="62"/>
    </location>
</feature>
<keyword evidence="5 7" id="KW-0378">Hydrolase</keyword>
<dbReference type="GO" id="GO:0004252">
    <property type="term" value="F:serine-type endopeptidase activity"/>
    <property type="evidence" value="ECO:0007669"/>
    <property type="project" value="InterPro"/>
</dbReference>
<evidence type="ECO:0000256" key="5">
    <source>
        <dbReference type="ARBA" id="ARBA00022801"/>
    </source>
</evidence>
<evidence type="ECO:0000256" key="6">
    <source>
        <dbReference type="PIRSR" id="PIRSR600223-1"/>
    </source>
</evidence>
<dbReference type="InterPro" id="IPR000223">
    <property type="entry name" value="Pept_S26A_signal_pept_1"/>
</dbReference>
<protein>
    <recommendedName>
        <fullName evidence="4 7">Signal peptidase I</fullName>
        <ecNumber evidence="4 7">3.4.21.89</ecNumber>
    </recommendedName>
</protein>
<feature type="active site" evidence="6">
    <location>
        <position position="71"/>
    </location>
</feature>
<dbReference type="EMBL" id="FOGM01000023">
    <property type="protein sequence ID" value="SES20601.1"/>
    <property type="molecule type" value="Genomic_DNA"/>
</dbReference>
<dbReference type="EC" id="3.4.21.89" evidence="4 7"/>
<dbReference type="RefSeq" id="WP_074628268.1">
    <property type="nucleotide sequence ID" value="NZ_FOGM01000023.1"/>
</dbReference>
<keyword evidence="7" id="KW-0645">Protease</keyword>
<sequence length="204" mass="23083">MKHLFQRKSQKVELSNLPKADVLSQELERIKYRERYVRTLRGTIFTLITVAAIAVLVATIWLPVLQIYGNSMTPNLKAGDMVVSVSSKNLKQGDVVAFYYNNKVLVKRVIATSGQWVNIDEDGNVYVDGKKIDEDYLAKNEKAYGEINIELPYQVPDGKYFVMGDHRSVSIDSRNTAVGTVSEEQLVGKLIFRIWPLNRVGSIE</sequence>
<dbReference type="SUPFAM" id="SSF51306">
    <property type="entry name" value="LexA/Signal peptidase"/>
    <property type="match status" value="1"/>
</dbReference>